<gene>
    <name evidence="1" type="ORF">ABVK50_15290</name>
</gene>
<name>A0AAU8CIN3_9HYPH</name>
<reference evidence="1" key="1">
    <citation type="submission" date="2024-06" db="EMBL/GenBank/DDBJ databases">
        <title>Mesorhizobium karijinii sp. nov., a symbiont of the iconic Swainsona formosa from arid Australia.</title>
        <authorList>
            <person name="Hill Y.J."/>
            <person name="Watkin E.L.J."/>
            <person name="O'Hara G.W."/>
            <person name="Terpolilli J."/>
            <person name="Tye M.L."/>
            <person name="Kohlmeier M.G."/>
        </authorList>
    </citation>
    <scope>NUCLEOTIDE SEQUENCE</scope>
    <source>
        <strain evidence="1">WSM2240</strain>
    </source>
</reference>
<proteinExistence type="predicted"/>
<accession>A0AAU8CIN3</accession>
<organism evidence="1">
    <name type="scientific">Mesorhizobium sp. WSM2240</name>
    <dbReference type="NCBI Taxonomy" id="3228851"/>
    <lineage>
        <taxon>Bacteria</taxon>
        <taxon>Pseudomonadati</taxon>
        <taxon>Pseudomonadota</taxon>
        <taxon>Alphaproteobacteria</taxon>
        <taxon>Hyphomicrobiales</taxon>
        <taxon>Phyllobacteriaceae</taxon>
        <taxon>Mesorhizobium</taxon>
    </lineage>
</organism>
<protein>
    <submittedName>
        <fullName evidence="1">Uncharacterized protein</fullName>
    </submittedName>
</protein>
<evidence type="ECO:0000313" key="1">
    <source>
        <dbReference type="EMBL" id="XCG46683.1"/>
    </source>
</evidence>
<dbReference type="AlphaFoldDB" id="A0AAU8CIN3"/>
<sequence>MRISLNKDLGPLRLAAMQRIDASAGEVRKNFITSVPGQEMVYQQKRVEAEALMAQLDIAHSEIPHIVAEAELNGIEPYDQAVIIITMSEQWKDVSAPIEKMRLGAKAAVTAATTPAEIEAAANVDWGPILAYAS</sequence>
<dbReference type="EMBL" id="CP159253">
    <property type="protein sequence ID" value="XCG46683.1"/>
    <property type="molecule type" value="Genomic_DNA"/>
</dbReference>